<dbReference type="InterPro" id="IPR033133">
    <property type="entry name" value="PUM-HD"/>
</dbReference>
<feature type="compositionally biased region" description="Polar residues" evidence="3">
    <location>
        <begin position="247"/>
        <end position="264"/>
    </location>
</feature>
<dbReference type="InterPro" id="IPR001313">
    <property type="entry name" value="Pumilio_RNA-bd_rpt"/>
</dbReference>
<dbReference type="SMART" id="SM00025">
    <property type="entry name" value="Pumilio"/>
    <property type="match status" value="3"/>
</dbReference>
<dbReference type="EMBL" id="JAOAOG010000279">
    <property type="protein sequence ID" value="KAJ6233316.1"/>
    <property type="molecule type" value="Genomic_DNA"/>
</dbReference>
<dbReference type="SUPFAM" id="SSF48371">
    <property type="entry name" value="ARM repeat"/>
    <property type="match status" value="1"/>
</dbReference>
<dbReference type="Gene3D" id="1.25.10.10">
    <property type="entry name" value="Leucine-rich Repeat Variant"/>
    <property type="match status" value="1"/>
</dbReference>
<name>A0ABQ8XL27_9EUKA</name>
<dbReference type="InterPro" id="IPR011989">
    <property type="entry name" value="ARM-like"/>
</dbReference>
<feature type="region of interest" description="Disordered" evidence="3">
    <location>
        <begin position="219"/>
        <end position="353"/>
    </location>
</feature>
<reference evidence="5" key="1">
    <citation type="submission" date="2022-08" db="EMBL/GenBank/DDBJ databases">
        <title>Novel sulfate-reducing endosymbionts in the free-living metamonad Anaeramoeba.</title>
        <authorList>
            <person name="Jerlstrom-Hultqvist J."/>
            <person name="Cepicka I."/>
            <person name="Gallot-Lavallee L."/>
            <person name="Salas-Leiva D."/>
            <person name="Curtis B.A."/>
            <person name="Zahonova K."/>
            <person name="Pipaliya S."/>
            <person name="Dacks J."/>
            <person name="Roger A.J."/>
        </authorList>
    </citation>
    <scope>NUCLEOTIDE SEQUENCE</scope>
    <source>
        <strain evidence="5">Schooner1</strain>
    </source>
</reference>
<feature type="compositionally biased region" description="Low complexity" evidence="3">
    <location>
        <begin position="219"/>
        <end position="240"/>
    </location>
</feature>
<sequence length="353" mass="42172">MQKCLEVATEKYQRLLTKKIISHTIDLIQNQYGHFVIKYMLKSNICVEEIIQKIQKNILYLSTQQISSNIVEKCLNIANQKLRESLIDEFINNSGKIKGLLQDSYANYVIQTALKLANPKQFQQLVKIIKPILYVIRNHPVQKKITSLINGDHFSQNNQSHNFTTRNFQQQQLFHFQSQLNNNNHNHNHNINNNHNNNNNEINRYFNRNKNRKKYKNQRYSNYHQQNSNSRSYNSNQRYYPYHKGKQNNTYYQESNNIQNLNNSRTRDDRNNWKGNRGNYRGNWDNSNTGKGLGDGQNVRNENSWNSENTNQMNEGGNYNSNNWENQNNNYNWYDNNTNRNKNFNNSQQNYYY</sequence>
<evidence type="ECO:0000256" key="3">
    <source>
        <dbReference type="SAM" id="MobiDB-lite"/>
    </source>
</evidence>
<dbReference type="PANTHER" id="PTHR12537:SF13">
    <property type="entry name" value="PUMILIO HOMOLOGY DOMAIN FAMILY MEMBER 4"/>
    <property type="match status" value="1"/>
</dbReference>
<evidence type="ECO:0000259" key="4">
    <source>
        <dbReference type="PROSITE" id="PS50303"/>
    </source>
</evidence>
<comment type="caution">
    <text evidence="5">The sequence shown here is derived from an EMBL/GenBank/DDBJ whole genome shotgun (WGS) entry which is preliminary data.</text>
</comment>
<keyword evidence="6" id="KW-1185">Reference proteome</keyword>
<evidence type="ECO:0000313" key="6">
    <source>
        <dbReference type="Proteomes" id="UP001150062"/>
    </source>
</evidence>
<dbReference type="InterPro" id="IPR016024">
    <property type="entry name" value="ARM-type_fold"/>
</dbReference>
<gene>
    <name evidence="5" type="ORF">M0813_04186</name>
</gene>
<protein>
    <submittedName>
        <fullName evidence="5">Pumilio homology domain family member 4</fullName>
    </submittedName>
</protein>
<proteinExistence type="predicted"/>
<evidence type="ECO:0000256" key="1">
    <source>
        <dbReference type="ARBA" id="ARBA00022737"/>
    </source>
</evidence>
<feature type="repeat" description="Pumilio" evidence="2">
    <location>
        <begin position="89"/>
        <end position="127"/>
    </location>
</feature>
<evidence type="ECO:0000256" key="2">
    <source>
        <dbReference type="PROSITE-ProRule" id="PRU00317"/>
    </source>
</evidence>
<feature type="repeat" description="Pumilio" evidence="2">
    <location>
        <begin position="53"/>
        <end position="88"/>
    </location>
</feature>
<dbReference type="PANTHER" id="PTHR12537">
    <property type="entry name" value="RNA BINDING PROTEIN PUMILIO-RELATED"/>
    <property type="match status" value="1"/>
</dbReference>
<evidence type="ECO:0000313" key="5">
    <source>
        <dbReference type="EMBL" id="KAJ6233316.1"/>
    </source>
</evidence>
<dbReference type="PROSITE" id="PS50303">
    <property type="entry name" value="PUM_HD"/>
    <property type="match status" value="1"/>
</dbReference>
<keyword evidence="1" id="KW-0677">Repeat</keyword>
<accession>A0ABQ8XL27</accession>
<feature type="compositionally biased region" description="Polar residues" evidence="3">
    <location>
        <begin position="298"/>
        <end position="310"/>
    </location>
</feature>
<dbReference type="Proteomes" id="UP001150062">
    <property type="component" value="Unassembled WGS sequence"/>
</dbReference>
<feature type="domain" description="PUM-HD" evidence="4">
    <location>
        <begin position="1"/>
        <end position="153"/>
    </location>
</feature>
<dbReference type="Pfam" id="PF22493">
    <property type="entry name" value="PUF_NOP9"/>
    <property type="match status" value="1"/>
</dbReference>
<feature type="region of interest" description="Disordered" evidence="3">
    <location>
        <begin position="184"/>
        <end position="203"/>
    </location>
</feature>
<organism evidence="5 6">
    <name type="scientific">Anaeramoeba flamelloides</name>
    <dbReference type="NCBI Taxonomy" id="1746091"/>
    <lineage>
        <taxon>Eukaryota</taxon>
        <taxon>Metamonada</taxon>
        <taxon>Anaeramoebidae</taxon>
        <taxon>Anaeramoeba</taxon>
    </lineage>
</organism>
<dbReference type="PROSITE" id="PS50302">
    <property type="entry name" value="PUM"/>
    <property type="match status" value="2"/>
</dbReference>
<feature type="compositionally biased region" description="Low complexity" evidence="3">
    <location>
        <begin position="311"/>
        <end position="353"/>
    </location>
</feature>
<dbReference type="Pfam" id="PF00806">
    <property type="entry name" value="PUF"/>
    <property type="match status" value="1"/>
</dbReference>